<feature type="transmembrane region" description="Helical" evidence="2">
    <location>
        <begin position="339"/>
        <end position="365"/>
    </location>
</feature>
<organism evidence="3 4">
    <name type="scientific">Streptomyces hoynatensis</name>
    <dbReference type="NCBI Taxonomy" id="1141874"/>
    <lineage>
        <taxon>Bacteria</taxon>
        <taxon>Bacillati</taxon>
        <taxon>Actinomycetota</taxon>
        <taxon>Actinomycetes</taxon>
        <taxon>Kitasatosporales</taxon>
        <taxon>Streptomycetaceae</taxon>
        <taxon>Streptomyces</taxon>
    </lineage>
</organism>
<feature type="transmembrane region" description="Helical" evidence="2">
    <location>
        <begin position="292"/>
        <end position="318"/>
    </location>
</feature>
<evidence type="ECO:0000256" key="1">
    <source>
        <dbReference type="SAM" id="MobiDB-lite"/>
    </source>
</evidence>
<feature type="transmembrane region" description="Helical" evidence="2">
    <location>
        <begin position="856"/>
        <end position="882"/>
    </location>
</feature>
<feature type="transmembrane region" description="Helical" evidence="2">
    <location>
        <begin position="391"/>
        <end position="414"/>
    </location>
</feature>
<feature type="compositionally biased region" description="Polar residues" evidence="1">
    <location>
        <begin position="640"/>
        <end position="652"/>
    </location>
</feature>
<dbReference type="RefSeq" id="WP_120678470.1">
    <property type="nucleotide sequence ID" value="NZ_RBAL01000005.1"/>
</dbReference>
<feature type="transmembrane region" description="Helical" evidence="2">
    <location>
        <begin position="805"/>
        <end position="827"/>
    </location>
</feature>
<accession>A0A3A9Z5N6</accession>
<comment type="caution">
    <text evidence="3">The sequence shown here is derived from an EMBL/GenBank/DDBJ whole genome shotgun (WGS) entry which is preliminary data.</text>
</comment>
<feature type="transmembrane region" description="Helical" evidence="2">
    <location>
        <begin position="435"/>
        <end position="457"/>
    </location>
</feature>
<feature type="transmembrane region" description="Helical" evidence="2">
    <location>
        <begin position="914"/>
        <end position="933"/>
    </location>
</feature>
<proteinExistence type="predicted"/>
<evidence type="ECO:0000313" key="4">
    <source>
        <dbReference type="Proteomes" id="UP000272474"/>
    </source>
</evidence>
<dbReference type="OrthoDB" id="3405625at2"/>
<keyword evidence="2" id="KW-0812">Transmembrane</keyword>
<feature type="transmembrane region" description="Helical" evidence="2">
    <location>
        <begin position="510"/>
        <end position="533"/>
    </location>
</feature>
<dbReference type="PANTHER" id="PTHR30572">
    <property type="entry name" value="MEMBRANE COMPONENT OF TRANSPORTER-RELATED"/>
    <property type="match status" value="1"/>
</dbReference>
<dbReference type="InterPro" id="IPR050250">
    <property type="entry name" value="Macrolide_Exporter_MacB"/>
</dbReference>
<dbReference type="GO" id="GO:0022857">
    <property type="term" value="F:transmembrane transporter activity"/>
    <property type="evidence" value="ECO:0007669"/>
    <property type="project" value="TreeGrafter"/>
</dbReference>
<feature type="region of interest" description="Disordered" evidence="1">
    <location>
        <begin position="626"/>
        <end position="658"/>
    </location>
</feature>
<evidence type="ECO:0000256" key="2">
    <source>
        <dbReference type="SAM" id="Phobius"/>
    </source>
</evidence>
<keyword evidence="2" id="KW-0472">Membrane</keyword>
<evidence type="ECO:0000313" key="3">
    <source>
        <dbReference type="EMBL" id="RKN43144.1"/>
    </source>
</evidence>
<dbReference type="GO" id="GO:0005886">
    <property type="term" value="C:plasma membrane"/>
    <property type="evidence" value="ECO:0007669"/>
    <property type="project" value="TreeGrafter"/>
</dbReference>
<sequence length="945" mass="98353">MSRRGPRWRAGWRLALRLAWRDARRAKGRSALVVAMIALPILGVTAADLAFRSGQLSEAQQLTRELGRADARYHVHTQGSPMEQSRTGDEYTYLAGGEDDFTSDSRTPAEIERQVRAVLPEGAVLVPDWMTRHVVSTRTGQLKTEVRELDGTDPVTEGMLTLLRGHYPERAGEVAATQAFLDESGLFVGSKLRFRGLDEEFVVTGAYELPDDLGETQVLAPPGTVLPRIGTESDWYLPPASYLVTLPAGEGTAGGVGWDLVQEANAHGMIVDSRAVLLESGGSAGRETQTTVVAGGVSAGALVVLEICLLAGPAFAVGARRSRRQLGLIGANGGDRRQLRAVTLAGGVVLGAVAAAVGLAVGIALTFAGRPLIEHAAGSRFGPWDFRLPELAAIAALSVLTGLLAAMLPAFAAARADVLTSLTGRRGVRRSGRALPLLGGCGLLLGTALALFGGLAVDDSRVTAAGAITAELGLVALTPLLVGGAGRLARLLPLPGRLALRDAARNRGRTAPAVAAVLAAVAGSVTIATYAVGDEAKQRAEYQAALPDGWVSVSAMERDQRELLPQAVRVAERELPVAERAELGGVLPGGADCDPYADDCGSAGLSIPEENRCALTYGDAMALSAAERREWSEDPRCTDDPSQGQGLTSSDMAGSPALGVGGPEILDLLGIGDREARAALEAGEVLVFNPALLDEGPDGEPAITLLETLPGHEYGDGTPEEEADRTLGFPAHLVEGESWGLPALISPEAAERAGLATGVHSVYWTTSRPPTDGERQAFDAALDRLGSPPYGYVESGYQGSDDAGLLILTLAAMVITLGAAGIATGLAQADAEEDLATLAAVGAAPRLRRALSGLQCGLIALLGVLLGTVSGVVSGVALRLAAHRADLADWQKTIDQGWESSARPRLFVGLPWETFAQLVVVVPLLACLVAALLTRSRVPLARRAG</sequence>
<dbReference type="PANTHER" id="PTHR30572:SF4">
    <property type="entry name" value="ABC TRANSPORTER PERMEASE YTRF"/>
    <property type="match status" value="1"/>
</dbReference>
<feature type="compositionally biased region" description="Basic and acidic residues" evidence="1">
    <location>
        <begin position="626"/>
        <end position="639"/>
    </location>
</feature>
<keyword evidence="4" id="KW-1185">Reference proteome</keyword>
<keyword evidence="2" id="KW-1133">Transmembrane helix</keyword>
<feature type="transmembrane region" description="Helical" evidence="2">
    <location>
        <begin position="463"/>
        <end position="489"/>
    </location>
</feature>
<reference evidence="3 4" key="1">
    <citation type="journal article" date="2014" name="Int. J. Syst. Evol. Microbiol.">
        <title>Streptomyces hoynatensis sp. nov., isolated from deep marine sediment.</title>
        <authorList>
            <person name="Veyisoglu A."/>
            <person name="Sahin N."/>
        </authorList>
    </citation>
    <scope>NUCLEOTIDE SEQUENCE [LARGE SCALE GENOMIC DNA]</scope>
    <source>
        <strain evidence="3 4">KCTC 29097</strain>
    </source>
</reference>
<gene>
    <name evidence="3" type="ORF">D7294_11705</name>
</gene>
<dbReference type="AlphaFoldDB" id="A0A3A9Z5N6"/>
<dbReference type="EMBL" id="RBAL01000005">
    <property type="protein sequence ID" value="RKN43144.1"/>
    <property type="molecule type" value="Genomic_DNA"/>
</dbReference>
<name>A0A3A9Z5N6_9ACTN</name>
<protein>
    <submittedName>
        <fullName evidence="3">FtsX-like permease family protein</fullName>
    </submittedName>
</protein>
<dbReference type="Proteomes" id="UP000272474">
    <property type="component" value="Unassembled WGS sequence"/>
</dbReference>